<dbReference type="Pfam" id="PF01391">
    <property type="entry name" value="Collagen"/>
    <property type="match status" value="1"/>
</dbReference>
<evidence type="ECO:0000256" key="5">
    <source>
        <dbReference type="ARBA" id="ARBA00023163"/>
    </source>
</evidence>
<reference evidence="8" key="1">
    <citation type="submission" date="2024-07" db="EMBL/GenBank/DDBJ databases">
        <authorList>
            <person name="Yu S.T."/>
        </authorList>
    </citation>
    <scope>NUCLEOTIDE SEQUENCE</scope>
    <source>
        <strain evidence="8">R08</strain>
    </source>
</reference>
<name>A0AB39MIM6_9ACTN</name>
<keyword evidence="3" id="KW-0731">Sigma factor</keyword>
<evidence type="ECO:0000256" key="4">
    <source>
        <dbReference type="ARBA" id="ARBA00023125"/>
    </source>
</evidence>
<dbReference type="GO" id="GO:0003677">
    <property type="term" value="F:DNA binding"/>
    <property type="evidence" value="ECO:0007669"/>
    <property type="project" value="UniProtKB-KW"/>
</dbReference>
<keyword evidence="2" id="KW-0805">Transcription regulation</keyword>
<feature type="compositionally biased region" description="Low complexity" evidence="6">
    <location>
        <begin position="454"/>
        <end position="463"/>
    </location>
</feature>
<dbReference type="InterPro" id="IPR007627">
    <property type="entry name" value="RNA_pol_sigma70_r2"/>
</dbReference>
<dbReference type="RefSeq" id="WP_369190407.1">
    <property type="nucleotide sequence ID" value="NZ_CP163431.1"/>
</dbReference>
<dbReference type="InterPro" id="IPR039425">
    <property type="entry name" value="RNA_pol_sigma-70-like"/>
</dbReference>
<dbReference type="InterPro" id="IPR013324">
    <property type="entry name" value="RNA_pol_sigma_r3/r4-like"/>
</dbReference>
<dbReference type="InterPro" id="IPR013325">
    <property type="entry name" value="RNA_pol_sigma_r2"/>
</dbReference>
<sequence length="670" mass="67967">MRSDVDGRQWHSTIAAAQAGDRRALDELVAGWLPLVYNVVGRALNGHADVDDVVQETMLRAVDHLGSLRDPDSFRSWLVAIAMRQIRDRARRTSPDRLPDGLPGDAADFAELTVLRLQLEGQRREVAEAVRWLDDEDRQLLSLWWLEVAGELTRRELASALGISRQHAAVRVQRMKERLETARAIVRALDTACPDLRATTARWDGRRDSVWRKRLARHLRGCAYCGDPRESVVPAERLLVGIALVPLPLGFTLSLAFGAKTAAAAAGVAGAAFGVGASGAAGAAGAGGVTGAAGFAGSAGASGVAGSAGVFGSGGAVGAAGSAGSAGAAGTAGAAGASGIGGSAGAVGASGAAGSAGASGAAGSAGVAGSAGAPAGWSAKLLGVLAKPAVAVAAGATIAAGGVYVVTQSPNDPPPKALAPTAAATAPGPGSGTPTTSASPSPSPSRSPSPSTPPSKKTTTTGPYGSVVDAVDRAPDPNELPTALPHRPASGVTSTGGAHATLNHRGDNVTLSGQGYVLVRWQISPQYRNGAVVMPSWTALKGKLFHVASGGGRRMDDPVSTTDTTATGMGSSTTGYDVLPTGTQQMWQNEYFYVDGSVTLTVNERGADYGLNVFPTTWDAVEKDITTGPTQGATRYGLTRDTGKDNTPIPQYVTRTTPADPATVAQESRV</sequence>
<feature type="compositionally biased region" description="Pro residues" evidence="6">
    <location>
        <begin position="441"/>
        <end position="453"/>
    </location>
</feature>
<dbReference type="Pfam" id="PF04542">
    <property type="entry name" value="Sigma70_r2"/>
    <property type="match status" value="1"/>
</dbReference>
<dbReference type="EMBL" id="CP163431">
    <property type="protein sequence ID" value="XDQ05066.1"/>
    <property type="molecule type" value="Genomic_DNA"/>
</dbReference>
<dbReference type="Gene3D" id="1.10.1740.10">
    <property type="match status" value="1"/>
</dbReference>
<gene>
    <name evidence="8" type="ORF">AB5J58_35130</name>
</gene>
<accession>A0AB39MIM6</accession>
<keyword evidence="5" id="KW-0804">Transcription</keyword>
<comment type="similarity">
    <text evidence="1">Belongs to the sigma-70 factor family. ECF subfamily.</text>
</comment>
<dbReference type="SUPFAM" id="SSF88659">
    <property type="entry name" value="Sigma3 and sigma4 domains of RNA polymerase sigma factors"/>
    <property type="match status" value="1"/>
</dbReference>
<feature type="domain" description="RNA polymerase sigma-70 region 2" evidence="7">
    <location>
        <begin position="28"/>
        <end position="93"/>
    </location>
</feature>
<dbReference type="InterPro" id="IPR014284">
    <property type="entry name" value="RNA_pol_sigma-70_dom"/>
</dbReference>
<dbReference type="PANTHER" id="PTHR43133:SF8">
    <property type="entry name" value="RNA POLYMERASE SIGMA FACTOR HI_1459-RELATED"/>
    <property type="match status" value="1"/>
</dbReference>
<feature type="region of interest" description="Disordered" evidence="6">
    <location>
        <begin position="626"/>
        <end position="670"/>
    </location>
</feature>
<dbReference type="InterPro" id="IPR008160">
    <property type="entry name" value="Collagen"/>
</dbReference>
<evidence type="ECO:0000256" key="6">
    <source>
        <dbReference type="SAM" id="MobiDB-lite"/>
    </source>
</evidence>
<dbReference type="GO" id="GO:0016987">
    <property type="term" value="F:sigma factor activity"/>
    <property type="evidence" value="ECO:0007669"/>
    <property type="project" value="UniProtKB-KW"/>
</dbReference>
<dbReference type="AlphaFoldDB" id="A0AB39MIM6"/>
<organism evidence="8">
    <name type="scientific">Streptomyces sp. R08</name>
    <dbReference type="NCBI Taxonomy" id="3238624"/>
    <lineage>
        <taxon>Bacteria</taxon>
        <taxon>Bacillati</taxon>
        <taxon>Actinomycetota</taxon>
        <taxon>Actinomycetes</taxon>
        <taxon>Kitasatosporales</taxon>
        <taxon>Streptomycetaceae</taxon>
        <taxon>Streptomyces</taxon>
    </lineage>
</organism>
<feature type="compositionally biased region" description="Low complexity" evidence="6">
    <location>
        <begin position="418"/>
        <end position="440"/>
    </location>
</feature>
<dbReference type="PANTHER" id="PTHR43133">
    <property type="entry name" value="RNA POLYMERASE ECF-TYPE SIGMA FACTO"/>
    <property type="match status" value="1"/>
</dbReference>
<dbReference type="NCBIfam" id="TIGR02937">
    <property type="entry name" value="sigma70-ECF"/>
    <property type="match status" value="1"/>
</dbReference>
<evidence type="ECO:0000313" key="8">
    <source>
        <dbReference type="EMBL" id="XDQ05066.1"/>
    </source>
</evidence>
<dbReference type="GO" id="GO:0006352">
    <property type="term" value="P:DNA-templated transcription initiation"/>
    <property type="evidence" value="ECO:0007669"/>
    <property type="project" value="InterPro"/>
</dbReference>
<evidence type="ECO:0000256" key="1">
    <source>
        <dbReference type="ARBA" id="ARBA00010641"/>
    </source>
</evidence>
<protein>
    <submittedName>
        <fullName evidence="8">Sigma-70 family RNA polymerase sigma factor</fullName>
    </submittedName>
</protein>
<evidence type="ECO:0000256" key="3">
    <source>
        <dbReference type="ARBA" id="ARBA00023082"/>
    </source>
</evidence>
<dbReference type="SUPFAM" id="SSF88946">
    <property type="entry name" value="Sigma2 domain of RNA polymerase sigma factors"/>
    <property type="match status" value="1"/>
</dbReference>
<keyword evidence="4" id="KW-0238">DNA-binding</keyword>
<proteinExistence type="inferred from homology"/>
<evidence type="ECO:0000259" key="7">
    <source>
        <dbReference type="Pfam" id="PF04542"/>
    </source>
</evidence>
<feature type="region of interest" description="Disordered" evidence="6">
    <location>
        <begin position="414"/>
        <end position="506"/>
    </location>
</feature>
<evidence type="ECO:0000256" key="2">
    <source>
        <dbReference type="ARBA" id="ARBA00023015"/>
    </source>
</evidence>